<dbReference type="GO" id="GO:0008233">
    <property type="term" value="F:peptidase activity"/>
    <property type="evidence" value="ECO:0007669"/>
    <property type="project" value="UniProtKB-KW"/>
</dbReference>
<comment type="similarity">
    <text evidence="1">Belongs to the peptidase M16 family.</text>
</comment>
<dbReference type="Pfam" id="PF00675">
    <property type="entry name" value="Peptidase_M16"/>
    <property type="match status" value="1"/>
</dbReference>
<keyword evidence="5" id="KW-0645">Protease</keyword>
<evidence type="ECO:0000259" key="3">
    <source>
        <dbReference type="Pfam" id="PF00675"/>
    </source>
</evidence>
<name>A0A561XIM2_ACIDE</name>
<comment type="caution">
    <text evidence="5">The sequence shown here is derived from an EMBL/GenBank/DDBJ whole genome shotgun (WGS) entry which is preliminary data.</text>
</comment>
<evidence type="ECO:0000313" key="6">
    <source>
        <dbReference type="Proteomes" id="UP000321485"/>
    </source>
</evidence>
<dbReference type="Gene3D" id="3.30.830.10">
    <property type="entry name" value="Metalloenzyme, LuxS/M16 peptidase-like"/>
    <property type="match status" value="2"/>
</dbReference>
<dbReference type="PANTHER" id="PTHR11851">
    <property type="entry name" value="METALLOPROTEASE"/>
    <property type="match status" value="1"/>
</dbReference>
<dbReference type="InterPro" id="IPR050361">
    <property type="entry name" value="MPP/UQCRC_Complex"/>
</dbReference>
<evidence type="ECO:0000313" key="5">
    <source>
        <dbReference type="EMBL" id="TWG35907.1"/>
    </source>
</evidence>
<gene>
    <name evidence="5" type="ORF">ATF69_3476</name>
</gene>
<dbReference type="GO" id="GO:0046872">
    <property type="term" value="F:metal ion binding"/>
    <property type="evidence" value="ECO:0007669"/>
    <property type="project" value="InterPro"/>
</dbReference>
<feature type="signal peptide" evidence="2">
    <location>
        <begin position="1"/>
        <end position="21"/>
    </location>
</feature>
<reference evidence="5 6" key="1">
    <citation type="journal article" date="2015" name="Stand. Genomic Sci.">
        <title>Genomic Encyclopedia of Bacterial and Archaeal Type Strains, Phase III: the genomes of soil and plant-associated and newly described type strains.</title>
        <authorList>
            <person name="Whitman W.B."/>
            <person name="Woyke T."/>
            <person name="Klenk H.P."/>
            <person name="Zhou Y."/>
            <person name="Lilburn T.G."/>
            <person name="Beck B.J."/>
            <person name="De Vos P."/>
            <person name="Vandamme P."/>
            <person name="Eisen J.A."/>
            <person name="Garrity G."/>
            <person name="Hugenholtz P."/>
            <person name="Kyrpides N.C."/>
        </authorList>
    </citation>
    <scope>NUCLEOTIDE SEQUENCE [LARGE SCALE GENOMIC DNA]</scope>
    <source>
        <strain evidence="5 6">DSM 64</strain>
    </source>
</reference>
<dbReference type="RefSeq" id="WP_146871739.1">
    <property type="nucleotide sequence ID" value="NZ_VJWE01000015.1"/>
</dbReference>
<dbReference type="PANTHER" id="PTHR11851:SF49">
    <property type="entry name" value="MITOCHONDRIAL-PROCESSING PEPTIDASE SUBUNIT ALPHA"/>
    <property type="match status" value="1"/>
</dbReference>
<keyword evidence="2" id="KW-0732">Signal</keyword>
<proteinExistence type="inferred from homology"/>
<keyword evidence="5" id="KW-0378">Hydrolase</keyword>
<evidence type="ECO:0000256" key="2">
    <source>
        <dbReference type="SAM" id="SignalP"/>
    </source>
</evidence>
<dbReference type="GO" id="GO:0006508">
    <property type="term" value="P:proteolysis"/>
    <property type="evidence" value="ECO:0007669"/>
    <property type="project" value="UniProtKB-KW"/>
</dbReference>
<accession>A0A561XIM2</accession>
<dbReference type="AlphaFoldDB" id="A0A561XIM2"/>
<feature type="domain" description="Peptidase M16 C-terminal" evidence="4">
    <location>
        <begin position="205"/>
        <end position="391"/>
    </location>
</feature>
<dbReference type="Pfam" id="PF05193">
    <property type="entry name" value="Peptidase_M16_C"/>
    <property type="match status" value="1"/>
</dbReference>
<feature type="domain" description="Peptidase M16 N-terminal" evidence="3">
    <location>
        <begin position="56"/>
        <end position="196"/>
    </location>
</feature>
<dbReference type="InterPro" id="IPR011249">
    <property type="entry name" value="Metalloenz_LuxS/M16"/>
</dbReference>
<dbReference type="SUPFAM" id="SSF63411">
    <property type="entry name" value="LuxS/MPP-like metallohydrolase"/>
    <property type="match status" value="2"/>
</dbReference>
<evidence type="ECO:0000259" key="4">
    <source>
        <dbReference type="Pfam" id="PF05193"/>
    </source>
</evidence>
<sequence>MKRAFTLLGLLACLSSGAAFAATTPVSQPSTTPSATASGAQQFTLKNGMQLIVQPDRRAPTAVHMVWVRVGSMDEVDGTSGVAHALEHMMFKGTKTLPPGEFSRRVSALGGRENAFTSRDYTGYYQQIPSNRLEDVMKLESDRFANNHWPDEEFKKEIEVVKEERRLRTEDQPRAVLAEQLFAATFNASPYRRPIVGWMSDLDAMTPDDVRAFHRQWYTPTNAAVVVAGDVDVAQVRALAEKYYGSLPVHALPARKPRTEPEQKGLRRIAVKAPAEQAYVALAFRAPSLDRVDNLTDEDRDALALMVLSAVFNGYDGARLDRALTQGPNRVADSASSSAMVTGRGPSLFMLSGVPAAGKTAQQVEDALRAEVTRVAKDGVSEAELNRVKTQWIASTVYERDSVMSQAQELGGNWVQGFPLDANERLLALLRTVTPAQVQAVAAKYFGDDQLTVATLLPQPLDAPRARPQLPPGAAIR</sequence>
<dbReference type="Proteomes" id="UP000321485">
    <property type="component" value="Unassembled WGS sequence"/>
</dbReference>
<dbReference type="InterPro" id="IPR011765">
    <property type="entry name" value="Pept_M16_N"/>
</dbReference>
<dbReference type="EMBL" id="VJWE01000015">
    <property type="protein sequence ID" value="TWG35907.1"/>
    <property type="molecule type" value="Genomic_DNA"/>
</dbReference>
<dbReference type="InterPro" id="IPR007863">
    <property type="entry name" value="Peptidase_M16_C"/>
</dbReference>
<dbReference type="GeneID" id="51112522"/>
<organism evidence="5 6">
    <name type="scientific">Acidovorax delafieldii</name>
    <name type="common">Pseudomonas delafieldii</name>
    <dbReference type="NCBI Taxonomy" id="47920"/>
    <lineage>
        <taxon>Bacteria</taxon>
        <taxon>Pseudomonadati</taxon>
        <taxon>Pseudomonadota</taxon>
        <taxon>Betaproteobacteria</taxon>
        <taxon>Burkholderiales</taxon>
        <taxon>Comamonadaceae</taxon>
        <taxon>Acidovorax</taxon>
    </lineage>
</organism>
<feature type="chain" id="PRO_5022045277" evidence="2">
    <location>
        <begin position="22"/>
        <end position="477"/>
    </location>
</feature>
<evidence type="ECO:0000256" key="1">
    <source>
        <dbReference type="ARBA" id="ARBA00007261"/>
    </source>
</evidence>
<protein>
    <submittedName>
        <fullName evidence="5">Zinc protease</fullName>
    </submittedName>
</protein>